<organism evidence="1 2">
    <name type="scientific">Parapedobacter koreensis</name>
    <dbReference type="NCBI Taxonomy" id="332977"/>
    <lineage>
        <taxon>Bacteria</taxon>
        <taxon>Pseudomonadati</taxon>
        <taxon>Bacteroidota</taxon>
        <taxon>Sphingobacteriia</taxon>
        <taxon>Sphingobacteriales</taxon>
        <taxon>Sphingobacteriaceae</taxon>
        <taxon>Parapedobacter</taxon>
    </lineage>
</organism>
<proteinExistence type="predicted"/>
<dbReference type="RefSeq" id="WP_090602200.1">
    <property type="nucleotide sequence ID" value="NZ_FNZR01000001.1"/>
</dbReference>
<dbReference type="AlphaFoldDB" id="A0A1H7FBL1"/>
<sequence>MKSISIITVAGISFGLLNGCSSSPDKSDLTQEVVGKYASESENEFDHFRDTLEIKPTDDGRLDVTIIARWSAAKKDDPQRPNKNKVAGVWNDYGKGRTQVAELQASDTTLRITEPMDGSVTVIPVSLDEGTLSWPLNDGTEKTYNKIP</sequence>
<name>A0A1H7FBL1_9SPHI</name>
<keyword evidence="2" id="KW-1185">Reference proteome</keyword>
<dbReference type="OrthoDB" id="713551at2"/>
<reference evidence="2" key="1">
    <citation type="submission" date="2016-10" db="EMBL/GenBank/DDBJ databases">
        <authorList>
            <person name="Varghese N."/>
            <person name="Submissions S."/>
        </authorList>
    </citation>
    <scope>NUCLEOTIDE SEQUENCE [LARGE SCALE GENOMIC DNA]</scope>
    <source>
        <strain evidence="2">Jip14</strain>
    </source>
</reference>
<evidence type="ECO:0000313" key="1">
    <source>
        <dbReference type="EMBL" id="SEK23348.1"/>
    </source>
</evidence>
<gene>
    <name evidence="1" type="ORF">SAMN05421740_101293</name>
</gene>
<evidence type="ECO:0000313" key="2">
    <source>
        <dbReference type="Proteomes" id="UP000198916"/>
    </source>
</evidence>
<dbReference type="EMBL" id="FNZR01000001">
    <property type="protein sequence ID" value="SEK23348.1"/>
    <property type="molecule type" value="Genomic_DNA"/>
</dbReference>
<accession>A0A1H7FBL1</accession>
<dbReference type="Proteomes" id="UP000198916">
    <property type="component" value="Unassembled WGS sequence"/>
</dbReference>
<protein>
    <submittedName>
        <fullName evidence="1">Uncharacterized protein</fullName>
    </submittedName>
</protein>